<accession>A0A4R7VH50</accession>
<dbReference type="PANTHER" id="PTHR43214">
    <property type="entry name" value="TWO-COMPONENT RESPONSE REGULATOR"/>
    <property type="match status" value="1"/>
</dbReference>
<dbReference type="SMART" id="SM00421">
    <property type="entry name" value="HTH_LUXR"/>
    <property type="match status" value="1"/>
</dbReference>
<dbReference type="Proteomes" id="UP000294927">
    <property type="component" value="Unassembled WGS sequence"/>
</dbReference>
<dbReference type="Pfam" id="PF00196">
    <property type="entry name" value="GerE"/>
    <property type="match status" value="1"/>
</dbReference>
<dbReference type="OrthoDB" id="4309410at2"/>
<evidence type="ECO:0000256" key="1">
    <source>
        <dbReference type="ARBA" id="ARBA00023015"/>
    </source>
</evidence>
<dbReference type="Gene3D" id="3.40.50.2300">
    <property type="match status" value="1"/>
</dbReference>
<keyword evidence="3" id="KW-0804">Transcription</keyword>
<dbReference type="PROSITE" id="PS50043">
    <property type="entry name" value="HTH_LUXR_2"/>
    <property type="match status" value="1"/>
</dbReference>
<dbReference type="InterPro" id="IPR016032">
    <property type="entry name" value="Sig_transdc_resp-reg_C-effctor"/>
</dbReference>
<sequence>MQQASQQRVRVVVNTPDAISYAGVSGYLRGCPELTLLEPTQRGDADVVVYIPESMSQRALALLRRESRSGKPVVLVANDVSESDLLVAVECGVRAILPRAMATSEQLLHAVLASASLGGLMPPDLLGELLRHVNHLQHEVLGPKGLNAAGLNPREIDVLRLMADGMDTAEIATTLSYSERTVKNIIYALTTRLQLRNRPHAVAYAMRAGVI</sequence>
<evidence type="ECO:0000259" key="4">
    <source>
        <dbReference type="PROSITE" id="PS50043"/>
    </source>
</evidence>
<organism evidence="5 6">
    <name type="scientific">Actinophytocola oryzae</name>
    <dbReference type="NCBI Taxonomy" id="502181"/>
    <lineage>
        <taxon>Bacteria</taxon>
        <taxon>Bacillati</taxon>
        <taxon>Actinomycetota</taxon>
        <taxon>Actinomycetes</taxon>
        <taxon>Pseudonocardiales</taxon>
        <taxon>Pseudonocardiaceae</taxon>
    </lineage>
</organism>
<dbReference type="InterPro" id="IPR039420">
    <property type="entry name" value="WalR-like"/>
</dbReference>
<reference evidence="5 6" key="1">
    <citation type="submission" date="2019-03" db="EMBL/GenBank/DDBJ databases">
        <title>Genomic Encyclopedia of Archaeal and Bacterial Type Strains, Phase II (KMG-II): from individual species to whole genera.</title>
        <authorList>
            <person name="Goeker M."/>
        </authorList>
    </citation>
    <scope>NUCLEOTIDE SEQUENCE [LARGE SCALE GENOMIC DNA]</scope>
    <source>
        <strain evidence="5 6">DSM 45499</strain>
    </source>
</reference>
<dbReference type="PROSITE" id="PS00622">
    <property type="entry name" value="HTH_LUXR_1"/>
    <property type="match status" value="1"/>
</dbReference>
<evidence type="ECO:0000313" key="6">
    <source>
        <dbReference type="Proteomes" id="UP000294927"/>
    </source>
</evidence>
<comment type="caution">
    <text evidence="5">The sequence shown here is derived from an EMBL/GenBank/DDBJ whole genome shotgun (WGS) entry which is preliminary data.</text>
</comment>
<dbReference type="GO" id="GO:0006355">
    <property type="term" value="P:regulation of DNA-templated transcription"/>
    <property type="evidence" value="ECO:0007669"/>
    <property type="project" value="InterPro"/>
</dbReference>
<proteinExistence type="predicted"/>
<dbReference type="CDD" id="cd06170">
    <property type="entry name" value="LuxR_C_like"/>
    <property type="match status" value="1"/>
</dbReference>
<feature type="domain" description="HTH luxR-type" evidence="4">
    <location>
        <begin position="144"/>
        <end position="209"/>
    </location>
</feature>
<protein>
    <submittedName>
        <fullName evidence="5">DNA-binding NarL/FixJ family response regulator</fullName>
    </submittedName>
</protein>
<evidence type="ECO:0000256" key="2">
    <source>
        <dbReference type="ARBA" id="ARBA00023125"/>
    </source>
</evidence>
<dbReference type="GO" id="GO:0003677">
    <property type="term" value="F:DNA binding"/>
    <property type="evidence" value="ECO:0007669"/>
    <property type="project" value="UniProtKB-KW"/>
</dbReference>
<evidence type="ECO:0000313" key="5">
    <source>
        <dbReference type="EMBL" id="TDV48656.1"/>
    </source>
</evidence>
<gene>
    <name evidence="5" type="ORF">CLV71_10816</name>
</gene>
<keyword evidence="6" id="KW-1185">Reference proteome</keyword>
<dbReference type="PANTHER" id="PTHR43214:SF24">
    <property type="entry name" value="TRANSCRIPTIONAL REGULATORY PROTEIN NARL-RELATED"/>
    <property type="match status" value="1"/>
</dbReference>
<dbReference type="PRINTS" id="PR00038">
    <property type="entry name" value="HTHLUXR"/>
</dbReference>
<name>A0A4R7VH50_9PSEU</name>
<dbReference type="RefSeq" id="WP_133904714.1">
    <property type="nucleotide sequence ID" value="NZ_SOCP01000008.1"/>
</dbReference>
<keyword evidence="2 5" id="KW-0238">DNA-binding</keyword>
<dbReference type="InterPro" id="IPR000792">
    <property type="entry name" value="Tscrpt_reg_LuxR_C"/>
</dbReference>
<dbReference type="SUPFAM" id="SSF46894">
    <property type="entry name" value="C-terminal effector domain of the bipartite response regulators"/>
    <property type="match status" value="1"/>
</dbReference>
<dbReference type="AlphaFoldDB" id="A0A4R7VH50"/>
<evidence type="ECO:0000256" key="3">
    <source>
        <dbReference type="ARBA" id="ARBA00023163"/>
    </source>
</evidence>
<dbReference type="EMBL" id="SOCP01000008">
    <property type="protein sequence ID" value="TDV48656.1"/>
    <property type="molecule type" value="Genomic_DNA"/>
</dbReference>
<keyword evidence="1" id="KW-0805">Transcription regulation</keyword>